<sequence>MKRQQGFTLIELIIVIVVLGILAVTAAPQFINFSSDARESTVKGAQASIQGAMQLVYARSLVNGTEDTNPSSVTTEGGDVTTAFGYPTADAAGIAVAAGLNASDWTQVTNTDDSDVAVGAIGFHPVGVDPDFSGATDSCHVLYTQAADADTAATVSVDTAGC</sequence>
<keyword evidence="1" id="KW-0472">Membrane</keyword>
<dbReference type="PANTHER" id="PTHR30093:SF7">
    <property type="entry name" value="MSHA MAJOR PILIN SUBUNIT MSHA"/>
    <property type="match status" value="1"/>
</dbReference>
<keyword evidence="1" id="KW-0812">Transmembrane</keyword>
<dbReference type="EMBL" id="PIPX01000001">
    <property type="protein sequence ID" value="RUO56447.1"/>
    <property type="molecule type" value="Genomic_DNA"/>
</dbReference>
<dbReference type="RefSeq" id="WP_126771702.1">
    <property type="nucleotide sequence ID" value="NZ_PIPX01000001.1"/>
</dbReference>
<evidence type="ECO:0000313" key="3">
    <source>
        <dbReference type="Proteomes" id="UP000287649"/>
    </source>
</evidence>
<keyword evidence="1" id="KW-1133">Transmembrane helix</keyword>
<proteinExistence type="predicted"/>
<name>A0A432Y678_9GAMM</name>
<dbReference type="InterPro" id="IPR045584">
    <property type="entry name" value="Pilin-like"/>
</dbReference>
<organism evidence="2 3">
    <name type="scientific">Pseudidiomarina homiensis</name>
    <dbReference type="NCBI Taxonomy" id="364198"/>
    <lineage>
        <taxon>Bacteria</taxon>
        <taxon>Pseudomonadati</taxon>
        <taxon>Pseudomonadota</taxon>
        <taxon>Gammaproteobacteria</taxon>
        <taxon>Alteromonadales</taxon>
        <taxon>Idiomarinaceae</taxon>
        <taxon>Pseudidiomarina</taxon>
    </lineage>
</organism>
<dbReference type="AlphaFoldDB" id="A0A432Y678"/>
<dbReference type="PANTHER" id="PTHR30093">
    <property type="entry name" value="GENERAL SECRETION PATHWAY PROTEIN G"/>
    <property type="match status" value="1"/>
</dbReference>
<dbReference type="NCBIfam" id="TIGR02532">
    <property type="entry name" value="IV_pilin_GFxxxE"/>
    <property type="match status" value="1"/>
</dbReference>
<dbReference type="PROSITE" id="PS00409">
    <property type="entry name" value="PROKAR_NTER_METHYL"/>
    <property type="match status" value="1"/>
</dbReference>
<dbReference type="Proteomes" id="UP000287649">
    <property type="component" value="Unassembled WGS sequence"/>
</dbReference>
<reference evidence="3" key="1">
    <citation type="journal article" date="2018" name="Front. Microbiol.">
        <title>Genome-Based Analysis Reveals the Taxonomy and Diversity of the Family Idiomarinaceae.</title>
        <authorList>
            <person name="Liu Y."/>
            <person name="Lai Q."/>
            <person name="Shao Z."/>
        </authorList>
    </citation>
    <scope>NUCLEOTIDE SEQUENCE [LARGE SCALE GENOMIC DNA]</scope>
    <source>
        <strain evidence="3">PO-M2</strain>
    </source>
</reference>
<dbReference type="InterPro" id="IPR012902">
    <property type="entry name" value="N_methyl_site"/>
</dbReference>
<evidence type="ECO:0008006" key="4">
    <source>
        <dbReference type="Google" id="ProtNLM"/>
    </source>
</evidence>
<evidence type="ECO:0000313" key="2">
    <source>
        <dbReference type="EMBL" id="RUO56447.1"/>
    </source>
</evidence>
<evidence type="ECO:0000256" key="1">
    <source>
        <dbReference type="SAM" id="Phobius"/>
    </source>
</evidence>
<comment type="caution">
    <text evidence="2">The sequence shown here is derived from an EMBL/GenBank/DDBJ whole genome shotgun (WGS) entry which is preliminary data.</text>
</comment>
<dbReference type="OrthoDB" id="5902365at2"/>
<accession>A0A432Y678</accession>
<protein>
    <recommendedName>
        <fullName evidence="4">MSHA biogenesis protein MshA</fullName>
    </recommendedName>
</protein>
<dbReference type="Pfam" id="PF07963">
    <property type="entry name" value="N_methyl"/>
    <property type="match status" value="1"/>
</dbReference>
<dbReference type="Gene3D" id="3.30.700.10">
    <property type="entry name" value="Glycoprotein, Type 4 Pilin"/>
    <property type="match status" value="1"/>
</dbReference>
<gene>
    <name evidence="2" type="ORF">CWI70_06810</name>
</gene>
<dbReference type="SUPFAM" id="SSF54523">
    <property type="entry name" value="Pili subunits"/>
    <property type="match status" value="1"/>
</dbReference>
<feature type="transmembrane region" description="Helical" evidence="1">
    <location>
        <begin position="12"/>
        <end position="31"/>
    </location>
</feature>
<keyword evidence="3" id="KW-1185">Reference proteome</keyword>